<evidence type="ECO:0000313" key="12">
    <source>
        <dbReference type="EMBL" id="HAB1572427.1"/>
    </source>
</evidence>
<evidence type="ECO:0000313" key="5">
    <source>
        <dbReference type="EMBL" id="ECA7463484.1"/>
    </source>
</evidence>
<dbReference type="AlphaFoldDB" id="A0A2T9HX18"/>
<dbReference type="Proteomes" id="UP000245147">
    <property type="component" value="Unassembled WGS sequence"/>
</dbReference>
<dbReference type="EMBL" id="DAAGBW010000014">
    <property type="protein sequence ID" value="HAB2426447.1"/>
    <property type="molecule type" value="Genomic_DNA"/>
</dbReference>
<dbReference type="Proteomes" id="UP000839928">
    <property type="component" value="Unassembled WGS sequence"/>
</dbReference>
<sequence>MAAGFQAFNARGALTIDSTNKSIVTSQVLGMQRLIDVGYYIFGNNSIGNGQTLGFTGLNQWPTKEGIRWCQLLVDGTYCFPGAELYEQDRARFMISSNTTPLQSGYLDVFNASGQLVWSAASAGTMPRIQDFFNVPAGHDLGTAITLNTSFPNPWFCVSQCPGNISDDGTVAGYSGILIRRNNAQSFTLQYINRNQKNYTQAMGNNGIRIALASVTGY</sequence>
<dbReference type="EMBL" id="DAAFWP010000016">
    <property type="protein sequence ID" value="HAB1804644.1"/>
    <property type="molecule type" value="Genomic_DNA"/>
</dbReference>
<proteinExistence type="predicted"/>
<dbReference type="EMBL" id="DAASRO010000016">
    <property type="protein sequence ID" value="HAE6730398.1"/>
    <property type="molecule type" value="Genomic_DNA"/>
</dbReference>
<dbReference type="EMBL" id="AAGQKS010000020">
    <property type="protein sequence ID" value="EBQ8901900.1"/>
    <property type="molecule type" value="Genomic_DNA"/>
</dbReference>
<reference evidence="6" key="4">
    <citation type="submission" date="2018-07" db="EMBL/GenBank/DDBJ databases">
        <authorList>
            <consortium name="NARMS: The National Antimicrobial Resistance Monitoring System"/>
        </authorList>
    </citation>
    <scope>NUCLEOTIDE SEQUENCE</scope>
    <source>
        <strain evidence="6">CVM N57313F</strain>
        <strain evidence="7">FSIS1607168</strain>
    </source>
</reference>
<dbReference type="EMBL" id="DAAGXT010000017">
    <property type="protein sequence ID" value="HAB5023240.1"/>
    <property type="molecule type" value="Genomic_DNA"/>
</dbReference>
<comment type="caution">
    <text evidence="26">The sequence shown here is derived from an EMBL/GenBank/DDBJ whole genome shotgun (WGS) entry which is preliminary data.</text>
</comment>
<dbReference type="EMBL" id="AAMIOU010000008">
    <property type="protein sequence ID" value="EDH7244585.1"/>
    <property type="molecule type" value="Genomic_DNA"/>
</dbReference>
<dbReference type="EMBL" id="DAAHHO010000015">
    <property type="protein sequence ID" value="HAB6238634.1"/>
    <property type="molecule type" value="Genomic_DNA"/>
</dbReference>
<reference evidence="12" key="1">
    <citation type="journal article" date="2018" name="Genome Biol.">
        <title>SKESA: strategic k-mer extension for scrupulous assemblies.</title>
        <authorList>
            <person name="Souvorov A."/>
            <person name="Agarwala R."/>
            <person name="Lipman D.J."/>
        </authorList>
    </citation>
    <scope>NUCLEOTIDE SEQUENCE</scope>
    <source>
        <strain evidence="25">10-0327</strain>
        <strain evidence="24">13-0431</strain>
        <strain evidence="12">Salmonella enterica</strain>
    </source>
</reference>
<dbReference type="EMBL" id="DAAFYT010000056">
    <property type="protein sequence ID" value="HAB2060622.1"/>
    <property type="molecule type" value="Genomic_DNA"/>
</dbReference>
<evidence type="ECO:0000313" key="7">
    <source>
        <dbReference type="EMBL" id="ECU7934323.1"/>
    </source>
</evidence>
<dbReference type="EMBL" id="AAKRAK010000018">
    <property type="protein sequence ID" value="ECU7934323.1"/>
    <property type="molecule type" value="Genomic_DNA"/>
</dbReference>
<evidence type="ECO:0000313" key="9">
    <source>
        <dbReference type="EMBL" id="EDG5798370.1"/>
    </source>
</evidence>
<dbReference type="EMBL" id="AAGQWK010000019">
    <property type="protein sequence ID" value="EBR0143505.1"/>
    <property type="molecule type" value="Genomic_DNA"/>
</dbReference>
<evidence type="ECO:0000313" key="10">
    <source>
        <dbReference type="EMBL" id="EDH6341817.1"/>
    </source>
</evidence>
<dbReference type="EMBL" id="DAAQWY010000017">
    <property type="protein sequence ID" value="HAE1220560.1"/>
    <property type="molecule type" value="Genomic_DNA"/>
</dbReference>
<dbReference type="EMBL" id="AAHVIS010000020">
    <property type="protein sequence ID" value="ECA7463484.1"/>
    <property type="molecule type" value="Genomic_DNA"/>
</dbReference>
<evidence type="ECO:0000313" key="24">
    <source>
        <dbReference type="EMBL" id="HAE6730398.1"/>
    </source>
</evidence>
<evidence type="ECO:0000313" key="4">
    <source>
        <dbReference type="EMBL" id="EBY0576667.1"/>
    </source>
</evidence>
<evidence type="ECO:0000313" key="25">
    <source>
        <dbReference type="EMBL" id="HAF7549215.1"/>
    </source>
</evidence>
<protein>
    <submittedName>
        <fullName evidence="26">Uncharacterized protein</fullName>
    </submittedName>
</protein>
<dbReference type="EMBL" id="AAMIHC010000022">
    <property type="protein sequence ID" value="EDH6341817.1"/>
    <property type="molecule type" value="Genomic_DNA"/>
</dbReference>
<dbReference type="EMBL" id="DAARAE010000183">
    <property type="protein sequence ID" value="HAE1458951.1"/>
    <property type="molecule type" value="Genomic_DNA"/>
</dbReference>
<evidence type="ECO:0000313" key="23">
    <source>
        <dbReference type="EMBL" id="HAE1458951.1"/>
    </source>
</evidence>
<evidence type="ECO:0000313" key="11">
    <source>
        <dbReference type="EMBL" id="EDH7244585.1"/>
    </source>
</evidence>
<evidence type="ECO:0000313" key="26">
    <source>
        <dbReference type="EMBL" id="PVL89274.1"/>
    </source>
</evidence>
<dbReference type="RefSeq" id="WP_000718760.1">
    <property type="nucleotide sequence ID" value="NZ_JADDHT010000017.1"/>
</dbReference>
<evidence type="ECO:0000313" key="3">
    <source>
        <dbReference type="EMBL" id="EBU7986397.1"/>
    </source>
</evidence>
<reference evidence="4" key="5">
    <citation type="submission" date="2018-07" db="EMBL/GenBank/DDBJ databases">
        <authorList>
            <person name="Ashton P.M."/>
            <person name="Dallman T."/>
            <person name="Nair S."/>
            <person name="De Pinna E."/>
            <person name="Peters T."/>
            <person name="Grant K."/>
        </authorList>
    </citation>
    <scope>NUCLEOTIDE SEQUENCE</scope>
    <source>
        <strain evidence="4">152447</strain>
        <strain evidence="1">208936</strain>
        <strain evidence="3">250819</strain>
        <strain evidence="10">369915</strain>
        <strain evidence="2">428140</strain>
    </source>
</reference>
<evidence type="ECO:0000313" key="6">
    <source>
        <dbReference type="EMBL" id="ECT6084935.1"/>
    </source>
</evidence>
<dbReference type="EMBL" id="DAAHFX010000017">
    <property type="protein sequence ID" value="HAB5941827.1"/>
    <property type="molecule type" value="Genomic_DNA"/>
</dbReference>
<reference evidence="5" key="6">
    <citation type="submission" date="2019-01" db="EMBL/GenBank/DDBJ databases">
        <authorList>
            <consortium name="GenomeTrakr network: Whole genome sequencing for foodborne pathogen traceback"/>
        </authorList>
    </citation>
    <scope>NUCLEOTIDE SEQUENCE</scope>
    <source>
        <strain evidence="8">ADRDL-16-8871</strain>
        <strain evidence="5">FSIS21923161</strain>
    </source>
</reference>
<dbReference type="EMBL" id="AAHDEP010000030">
    <property type="protein sequence ID" value="EBU7986397.1"/>
    <property type="molecule type" value="Genomic_DNA"/>
</dbReference>
<evidence type="ECO:0000313" key="15">
    <source>
        <dbReference type="EMBL" id="HAB2060622.1"/>
    </source>
</evidence>
<gene>
    <name evidence="6" type="ORF">A3Z75_15710</name>
    <name evidence="9" type="ORF">B7643_16950</name>
    <name evidence="7" type="ORF">BEI99_21315</name>
    <name evidence="8" type="ORF">BH418_15570</name>
    <name evidence="26" type="ORF">C4792_21190</name>
    <name evidence="10" type="ORF">CB381_18135</name>
    <name evidence="11" type="ORF">CBN47_06040</name>
    <name evidence="1" type="ORF">DKS77_14090</name>
    <name evidence="3" type="ORF">DLB38_16830</name>
    <name evidence="2" type="ORF">DNV88_18310</name>
    <name evidence="4" type="ORF">DUR08_17140</name>
    <name evidence="5" type="ORF">EPK73_14480</name>
    <name evidence="22" type="ORF">G2913_20850</name>
    <name evidence="23" type="ORF">G3A30_21415</name>
    <name evidence="24" type="ORF">G4K93_004285</name>
    <name evidence="25" type="ORF">G9257_004728</name>
    <name evidence="18" type="ORF">GB020_20640</name>
    <name evidence="17" type="ORF">GB182_20910</name>
    <name evidence="20" type="ORF">GB352_20605</name>
    <name evidence="16" type="ORF">GB356_20905</name>
    <name evidence="21" type="ORF">GB394_20945</name>
    <name evidence="15" type="ORF">GB613_18505</name>
    <name evidence="19" type="ORF">GBS17_20910</name>
    <name evidence="12" type="ORF">GBX08_20940</name>
    <name evidence="13" type="ORF">GBY12_20620</name>
    <name evidence="14" type="ORF">GBY78_20945</name>
</gene>
<evidence type="ECO:0000313" key="20">
    <source>
        <dbReference type="EMBL" id="HAB5941827.1"/>
    </source>
</evidence>
<dbReference type="EMBL" id="DAAGBK010000014">
    <property type="protein sequence ID" value="HAB2371880.1"/>
    <property type="molecule type" value="Genomic_DNA"/>
</dbReference>
<dbReference type="EMBL" id="AALSOQ010000017">
    <property type="protein sequence ID" value="EDC9468114.1"/>
    <property type="molecule type" value="Genomic_DNA"/>
</dbReference>
<evidence type="ECO:0000313" key="21">
    <source>
        <dbReference type="EMBL" id="HAB6238634.1"/>
    </source>
</evidence>
<evidence type="ECO:0000313" key="1">
    <source>
        <dbReference type="EMBL" id="EBQ8901900.1"/>
    </source>
</evidence>
<dbReference type="EMBL" id="DAAWDN010000153">
    <property type="protein sequence ID" value="HAF7549215.1"/>
    <property type="molecule type" value="Genomic_DNA"/>
</dbReference>
<dbReference type="EMBL" id="DAAFUE010000014">
    <property type="protein sequence ID" value="HAB1572427.1"/>
    <property type="molecule type" value="Genomic_DNA"/>
</dbReference>
<reference evidence="26 27" key="2">
    <citation type="submission" date="2018-04" db="EMBL/GenBank/DDBJ databases">
        <title>Serotype diversity and antimicrobial resistance among Salmonella enterica isolated from patients at an equine referral hospital.</title>
        <authorList>
            <person name="Leon I.M."/>
            <person name="Lawhon S.D."/>
            <person name="Norman K.N."/>
            <person name="Threadgill D.S."/>
            <person name="Ohta N."/>
            <person name="Vinasco J."/>
            <person name="Scott H.M."/>
        </authorList>
    </citation>
    <scope>NUCLEOTIDE SEQUENCE [LARGE SCALE GENOMIC DNA]</scope>
    <source>
        <strain evidence="26 27">167</strain>
    </source>
</reference>
<dbReference type="EMBL" id="DAAFXG010000016">
    <property type="protein sequence ID" value="HAB1884732.1"/>
    <property type="molecule type" value="Genomic_DNA"/>
</dbReference>
<evidence type="ECO:0000313" key="18">
    <source>
        <dbReference type="EMBL" id="HAB5023240.1"/>
    </source>
</evidence>
<dbReference type="EMBL" id="QDOG01000015">
    <property type="protein sequence ID" value="PVL89274.1"/>
    <property type="molecule type" value="Genomic_DNA"/>
</dbReference>
<dbReference type="EMBL" id="DAAHEN010000017">
    <property type="protein sequence ID" value="HAB5771390.1"/>
    <property type="molecule type" value="Genomic_DNA"/>
</dbReference>
<reference evidence="9" key="3">
    <citation type="submission" date="2018-07" db="EMBL/GenBank/DDBJ databases">
        <authorList>
            <consortium name="PulseNet: The National Subtyping Network for Foodborne Disease Surveillance"/>
            <person name="Tarr C.L."/>
            <person name="Trees E."/>
            <person name="Katz L.S."/>
            <person name="Carleton-Romer H.A."/>
            <person name="Stroika S."/>
            <person name="Kucerova Z."/>
            <person name="Roache K.F."/>
            <person name="Sabol A.L."/>
            <person name="Besser J."/>
            <person name="Gerner-Smidt P."/>
        </authorList>
    </citation>
    <scope>NUCLEOTIDE SEQUENCE</scope>
    <source>
        <strain evidence="9">PNUSAS011364</strain>
        <strain evidence="11">PNUSAS013764</strain>
    </source>
</reference>
<evidence type="ECO:0000313" key="27">
    <source>
        <dbReference type="Proteomes" id="UP000245147"/>
    </source>
</evidence>
<evidence type="ECO:0000313" key="8">
    <source>
        <dbReference type="EMBL" id="EDC9468114.1"/>
    </source>
</evidence>
<dbReference type="EMBL" id="AAHMZR010000023">
    <property type="protein sequence ID" value="EBY0576667.1"/>
    <property type="molecule type" value="Genomic_DNA"/>
</dbReference>
<evidence type="ECO:0000313" key="19">
    <source>
        <dbReference type="EMBL" id="HAB5771390.1"/>
    </source>
</evidence>
<accession>A0A2T9HX18</accession>
<evidence type="ECO:0000313" key="17">
    <source>
        <dbReference type="EMBL" id="HAB2426447.1"/>
    </source>
</evidence>
<evidence type="ECO:0000313" key="14">
    <source>
        <dbReference type="EMBL" id="HAB1884732.1"/>
    </source>
</evidence>
<organism evidence="26 27">
    <name type="scientific">Salmonella enterica subsp. enterica serovar Agona</name>
    <dbReference type="NCBI Taxonomy" id="58095"/>
    <lineage>
        <taxon>Bacteria</taxon>
        <taxon>Pseudomonadati</taxon>
        <taxon>Pseudomonadota</taxon>
        <taxon>Gammaproteobacteria</taxon>
        <taxon>Enterobacterales</taxon>
        <taxon>Enterobacteriaceae</taxon>
        <taxon>Salmonella</taxon>
    </lineage>
</organism>
<evidence type="ECO:0000313" key="22">
    <source>
        <dbReference type="EMBL" id="HAE1220560.1"/>
    </source>
</evidence>
<name>A0A2T9HX18_SALET</name>
<dbReference type="EMBL" id="AAMEQR010000012">
    <property type="protein sequence ID" value="EDG5798370.1"/>
    <property type="molecule type" value="Genomic_DNA"/>
</dbReference>
<evidence type="ECO:0000313" key="13">
    <source>
        <dbReference type="EMBL" id="HAB1804644.1"/>
    </source>
</evidence>
<dbReference type="EMBL" id="AAKNHU010000019">
    <property type="protein sequence ID" value="ECT6084935.1"/>
    <property type="molecule type" value="Genomic_DNA"/>
</dbReference>
<evidence type="ECO:0000313" key="2">
    <source>
        <dbReference type="EMBL" id="EBR0143505.1"/>
    </source>
</evidence>
<reference evidence="12" key="7">
    <citation type="submission" date="2019-10" db="EMBL/GenBank/DDBJ databases">
        <authorList>
            <consortium name="NCBI Pathogen Detection Project"/>
        </authorList>
    </citation>
    <scope>NUCLEOTIDE SEQUENCE</scope>
    <source>
        <strain evidence="25">10-0327</strain>
        <strain evidence="24">13-0431</strain>
        <strain evidence="12">Salmonella enterica</strain>
    </source>
</reference>
<evidence type="ECO:0000313" key="16">
    <source>
        <dbReference type="EMBL" id="HAB2371880.1"/>
    </source>
</evidence>